<protein>
    <submittedName>
        <fullName evidence="2">GNAT family N-acetyltransferase</fullName>
        <ecNumber evidence="2">2.3.1.-</ecNumber>
    </submittedName>
</protein>
<dbReference type="AlphaFoldDB" id="A0A9D1S050"/>
<evidence type="ECO:0000259" key="1">
    <source>
        <dbReference type="PROSITE" id="PS51186"/>
    </source>
</evidence>
<dbReference type="InterPro" id="IPR016181">
    <property type="entry name" value="Acyl_CoA_acyltransferase"/>
</dbReference>
<name>A0A9D1S050_9MICC</name>
<dbReference type="EMBL" id="DXGD01000122">
    <property type="protein sequence ID" value="HIW99148.1"/>
    <property type="molecule type" value="Genomic_DNA"/>
</dbReference>
<organism evidence="2 3">
    <name type="scientific">Candidatus Nesterenkonia stercoripullorum</name>
    <dbReference type="NCBI Taxonomy" id="2838701"/>
    <lineage>
        <taxon>Bacteria</taxon>
        <taxon>Bacillati</taxon>
        <taxon>Actinomycetota</taxon>
        <taxon>Actinomycetes</taxon>
        <taxon>Micrococcales</taxon>
        <taxon>Micrococcaceae</taxon>
        <taxon>Nesterenkonia</taxon>
    </lineage>
</organism>
<reference evidence="2" key="2">
    <citation type="submission" date="2021-04" db="EMBL/GenBank/DDBJ databases">
        <authorList>
            <person name="Gilroy R."/>
        </authorList>
    </citation>
    <scope>NUCLEOTIDE SEQUENCE</scope>
    <source>
        <strain evidence="2">ChiHejej3B27-3195</strain>
    </source>
</reference>
<dbReference type="GO" id="GO:0016747">
    <property type="term" value="F:acyltransferase activity, transferring groups other than amino-acyl groups"/>
    <property type="evidence" value="ECO:0007669"/>
    <property type="project" value="InterPro"/>
</dbReference>
<feature type="domain" description="N-acetyltransferase" evidence="1">
    <location>
        <begin position="9"/>
        <end position="152"/>
    </location>
</feature>
<evidence type="ECO:0000313" key="3">
    <source>
        <dbReference type="Proteomes" id="UP000824151"/>
    </source>
</evidence>
<dbReference type="Gene3D" id="3.40.630.30">
    <property type="match status" value="1"/>
</dbReference>
<dbReference type="Proteomes" id="UP000824151">
    <property type="component" value="Unassembled WGS sequence"/>
</dbReference>
<keyword evidence="2" id="KW-0012">Acyltransferase</keyword>
<accession>A0A9D1S050</accession>
<gene>
    <name evidence="2" type="ORF">H9871_03295</name>
</gene>
<evidence type="ECO:0000313" key="2">
    <source>
        <dbReference type="EMBL" id="HIW99148.1"/>
    </source>
</evidence>
<dbReference type="EC" id="2.3.1.-" evidence="2"/>
<dbReference type="CDD" id="cd04301">
    <property type="entry name" value="NAT_SF"/>
    <property type="match status" value="1"/>
</dbReference>
<dbReference type="Pfam" id="PF13673">
    <property type="entry name" value="Acetyltransf_10"/>
    <property type="match status" value="1"/>
</dbReference>
<proteinExistence type="predicted"/>
<reference evidence="2" key="1">
    <citation type="journal article" date="2021" name="PeerJ">
        <title>Extensive microbial diversity within the chicken gut microbiome revealed by metagenomics and culture.</title>
        <authorList>
            <person name="Gilroy R."/>
            <person name="Ravi A."/>
            <person name="Getino M."/>
            <person name="Pursley I."/>
            <person name="Horton D.L."/>
            <person name="Alikhan N.F."/>
            <person name="Baker D."/>
            <person name="Gharbi K."/>
            <person name="Hall N."/>
            <person name="Watson M."/>
            <person name="Adriaenssens E.M."/>
            <person name="Foster-Nyarko E."/>
            <person name="Jarju S."/>
            <person name="Secka A."/>
            <person name="Antonio M."/>
            <person name="Oren A."/>
            <person name="Chaudhuri R.R."/>
            <person name="La Ragione R."/>
            <person name="Hildebrand F."/>
            <person name="Pallen M.J."/>
        </authorList>
    </citation>
    <scope>NUCLEOTIDE SEQUENCE</scope>
    <source>
        <strain evidence="2">ChiHejej3B27-3195</strain>
    </source>
</reference>
<dbReference type="SUPFAM" id="SSF55729">
    <property type="entry name" value="Acyl-CoA N-acyltransferases (Nat)"/>
    <property type="match status" value="1"/>
</dbReference>
<dbReference type="PROSITE" id="PS51186">
    <property type="entry name" value="GNAT"/>
    <property type="match status" value="1"/>
</dbReference>
<dbReference type="InterPro" id="IPR000182">
    <property type="entry name" value="GNAT_dom"/>
</dbReference>
<sequence>MEEVTLHIAELPDIPPRILYEILRLRVDVFVVEQEAAYPDLDGLDTVAGTELHWAQRGEQVLATLRLMHGTARPELQIGRVVAARSARGTGIAATLMEQAMQRCAELSPNSPVILNAQEPLTGWYGRFGFVPSGERYLEDGIPHIPMTAGRAA</sequence>
<keyword evidence="2" id="KW-0808">Transferase</keyword>
<comment type="caution">
    <text evidence="2">The sequence shown here is derived from an EMBL/GenBank/DDBJ whole genome shotgun (WGS) entry which is preliminary data.</text>
</comment>